<dbReference type="InterPro" id="IPR013230">
    <property type="entry name" value="Peptidase_M15A_C"/>
</dbReference>
<organism evidence="2">
    <name type="scientific">hydrothermal vent metagenome</name>
    <dbReference type="NCBI Taxonomy" id="652676"/>
    <lineage>
        <taxon>unclassified sequences</taxon>
        <taxon>metagenomes</taxon>
        <taxon>ecological metagenomes</taxon>
    </lineage>
</organism>
<dbReference type="SUPFAM" id="SSF55166">
    <property type="entry name" value="Hedgehog/DD-peptidase"/>
    <property type="match status" value="1"/>
</dbReference>
<sequence>MKIVKSHLIAFTLILLSISGVSSCTEHYSTKINLNAEYMAFISNARTKSEIFAFRRLLVKNNLANLVDIKQLLRQGTDWKKIREPAYALPPRKFWPRILRTLTVLKKEIIPVLGEIEVLSGFRTTRYNRRAKGTRSSKHLVFAALDIKPKDKITRRELHKRLLEIWRTKGRRYQLGLGLYSGTRFHIDTARYRKW</sequence>
<gene>
    <name evidence="2" type="ORF">MNBD_GAMMA12-2420</name>
</gene>
<dbReference type="PROSITE" id="PS51257">
    <property type="entry name" value="PROKAR_LIPOPROTEIN"/>
    <property type="match status" value="1"/>
</dbReference>
<reference evidence="2" key="1">
    <citation type="submission" date="2018-06" db="EMBL/GenBank/DDBJ databases">
        <authorList>
            <person name="Zhirakovskaya E."/>
        </authorList>
    </citation>
    <scope>NUCLEOTIDE SEQUENCE</scope>
</reference>
<evidence type="ECO:0000313" key="2">
    <source>
        <dbReference type="EMBL" id="VAW80866.1"/>
    </source>
</evidence>
<name>A0A3B0ZJJ1_9ZZZZ</name>
<feature type="domain" description="Peptidase M15A C-terminal" evidence="1">
    <location>
        <begin position="115"/>
        <end position="160"/>
    </location>
</feature>
<dbReference type="Pfam" id="PF08291">
    <property type="entry name" value="Peptidase_M15_3"/>
    <property type="match status" value="1"/>
</dbReference>
<dbReference type="Gene3D" id="3.30.1380.10">
    <property type="match status" value="1"/>
</dbReference>
<dbReference type="InterPro" id="IPR009045">
    <property type="entry name" value="Zn_M74/Hedgehog-like"/>
</dbReference>
<dbReference type="AlphaFoldDB" id="A0A3B0ZJJ1"/>
<dbReference type="EMBL" id="UOFL01000205">
    <property type="protein sequence ID" value="VAW80866.1"/>
    <property type="molecule type" value="Genomic_DNA"/>
</dbReference>
<protein>
    <recommendedName>
        <fullName evidence="1">Peptidase M15A C-terminal domain-containing protein</fullName>
    </recommendedName>
</protein>
<evidence type="ECO:0000259" key="1">
    <source>
        <dbReference type="Pfam" id="PF08291"/>
    </source>
</evidence>
<accession>A0A3B0ZJJ1</accession>
<proteinExistence type="predicted"/>